<dbReference type="GO" id="GO:0034039">
    <property type="term" value="F:8-oxo-7,8-dihydroguanine DNA N-glycosylase activity"/>
    <property type="evidence" value="ECO:0007669"/>
    <property type="project" value="TreeGrafter"/>
</dbReference>
<dbReference type="PROSITE" id="PS01155">
    <property type="entry name" value="ENDONUCLEASE_III_2"/>
    <property type="match status" value="1"/>
</dbReference>
<dbReference type="GO" id="GO:0051536">
    <property type="term" value="F:iron-sulfur cluster binding"/>
    <property type="evidence" value="ECO:0007669"/>
    <property type="project" value="UniProtKB-KW"/>
</dbReference>
<evidence type="ECO:0000256" key="7">
    <source>
        <dbReference type="ARBA" id="ARBA00022763"/>
    </source>
</evidence>
<dbReference type="Pfam" id="PF00633">
    <property type="entry name" value="HHH"/>
    <property type="match status" value="1"/>
</dbReference>
<dbReference type="STRING" id="1802727.A2937_02445"/>
<dbReference type="Gene3D" id="1.10.1670.10">
    <property type="entry name" value="Helix-hairpin-Helix base-excision DNA repair enzymes (C-terminal)"/>
    <property type="match status" value="1"/>
</dbReference>
<dbReference type="CDD" id="cd00056">
    <property type="entry name" value="ENDO3c"/>
    <property type="match status" value="1"/>
</dbReference>
<evidence type="ECO:0000256" key="11">
    <source>
        <dbReference type="ARBA" id="ARBA00023204"/>
    </source>
</evidence>
<dbReference type="GO" id="GO:0035485">
    <property type="term" value="F:adenine/guanine mispair binding"/>
    <property type="evidence" value="ECO:0007669"/>
    <property type="project" value="TreeGrafter"/>
</dbReference>
<dbReference type="AlphaFoldDB" id="A0A1G2SHA8"/>
<dbReference type="PANTHER" id="PTHR42944">
    <property type="entry name" value="ADENINE DNA GLYCOSYLASE"/>
    <property type="match status" value="1"/>
</dbReference>
<dbReference type="InterPro" id="IPR023170">
    <property type="entry name" value="HhH_base_excis_C"/>
</dbReference>
<dbReference type="Pfam" id="PF00730">
    <property type="entry name" value="HhH-GPD"/>
    <property type="match status" value="1"/>
</dbReference>
<name>A0A1G2SHA8_9BACT</name>
<dbReference type="EC" id="3.2.2.31" evidence="4"/>
<dbReference type="GO" id="GO:0006298">
    <property type="term" value="P:mismatch repair"/>
    <property type="evidence" value="ECO:0007669"/>
    <property type="project" value="TreeGrafter"/>
</dbReference>
<keyword evidence="10" id="KW-0411">Iron-sulfur</keyword>
<dbReference type="GO" id="GO:0000701">
    <property type="term" value="F:purine-specific mismatch base pair DNA N-glycosylase activity"/>
    <property type="evidence" value="ECO:0007669"/>
    <property type="project" value="UniProtKB-EC"/>
</dbReference>
<evidence type="ECO:0000256" key="6">
    <source>
        <dbReference type="ARBA" id="ARBA00022723"/>
    </source>
</evidence>
<comment type="catalytic activity">
    <reaction evidence="1">
        <text>Hydrolyzes free adenine bases from 7,8-dihydro-8-oxoguanine:adenine mismatched double-stranded DNA, leaving an apurinic site.</text>
        <dbReference type="EC" id="3.2.2.31"/>
    </reaction>
</comment>
<evidence type="ECO:0000256" key="4">
    <source>
        <dbReference type="ARBA" id="ARBA00012045"/>
    </source>
</evidence>
<evidence type="ECO:0000256" key="12">
    <source>
        <dbReference type="ARBA" id="ARBA00023295"/>
    </source>
</evidence>
<dbReference type="SMART" id="SM00478">
    <property type="entry name" value="ENDO3c"/>
    <property type="match status" value="1"/>
</dbReference>
<dbReference type="Gene3D" id="1.10.340.30">
    <property type="entry name" value="Hypothetical protein, domain 2"/>
    <property type="match status" value="1"/>
</dbReference>
<dbReference type="InterPro" id="IPR044298">
    <property type="entry name" value="MIG/MutY"/>
</dbReference>
<comment type="caution">
    <text evidence="14">The sequence shown here is derived from an EMBL/GenBank/DDBJ whole genome shotgun (WGS) entry which is preliminary data.</text>
</comment>
<keyword evidence="8" id="KW-0378">Hydrolase</keyword>
<keyword evidence="6" id="KW-0479">Metal-binding</keyword>
<comment type="cofactor">
    <cofactor evidence="2">
        <name>[4Fe-4S] cluster</name>
        <dbReference type="ChEBI" id="CHEBI:49883"/>
    </cofactor>
</comment>
<dbReference type="InterPro" id="IPR011257">
    <property type="entry name" value="DNA_glycosylase"/>
</dbReference>
<keyword evidence="11" id="KW-0234">DNA repair</keyword>
<comment type="similarity">
    <text evidence="3">Belongs to the Nth/MutY family.</text>
</comment>
<dbReference type="Proteomes" id="UP000177987">
    <property type="component" value="Unassembled WGS sequence"/>
</dbReference>
<gene>
    <name evidence="14" type="ORF">A2937_02445</name>
</gene>
<keyword evidence="7" id="KW-0227">DNA damage</keyword>
<evidence type="ECO:0000313" key="14">
    <source>
        <dbReference type="EMBL" id="OHA84029.1"/>
    </source>
</evidence>
<evidence type="ECO:0000256" key="9">
    <source>
        <dbReference type="ARBA" id="ARBA00023004"/>
    </source>
</evidence>
<accession>A0A1G2SHA8</accession>
<dbReference type="EMBL" id="MHUW01000007">
    <property type="protein sequence ID" value="OHA84029.1"/>
    <property type="molecule type" value="Genomic_DNA"/>
</dbReference>
<protein>
    <recommendedName>
        <fullName evidence="5">Adenine DNA glycosylase</fullName>
        <ecNumber evidence="4">3.2.2.31</ecNumber>
    </recommendedName>
</protein>
<proteinExistence type="inferred from homology"/>
<dbReference type="InterPro" id="IPR004036">
    <property type="entry name" value="Endonuclease-III-like_CS2"/>
</dbReference>
<keyword evidence="12" id="KW-0326">Glycosidase</keyword>
<dbReference type="SUPFAM" id="SSF48150">
    <property type="entry name" value="DNA-glycosylase"/>
    <property type="match status" value="1"/>
</dbReference>
<dbReference type="GO" id="GO:0046872">
    <property type="term" value="F:metal ion binding"/>
    <property type="evidence" value="ECO:0007669"/>
    <property type="project" value="UniProtKB-KW"/>
</dbReference>
<organism evidence="14 15">
    <name type="scientific">Candidatus Yonathbacteria bacterium RIFCSPLOWO2_01_FULL_47_33b</name>
    <dbReference type="NCBI Taxonomy" id="1802727"/>
    <lineage>
        <taxon>Bacteria</taxon>
        <taxon>Candidatus Yonathiibacteriota</taxon>
    </lineage>
</organism>
<evidence type="ECO:0000256" key="1">
    <source>
        <dbReference type="ARBA" id="ARBA00000843"/>
    </source>
</evidence>
<dbReference type="GO" id="GO:0006284">
    <property type="term" value="P:base-excision repair"/>
    <property type="evidence" value="ECO:0007669"/>
    <property type="project" value="InterPro"/>
</dbReference>
<evidence type="ECO:0000259" key="13">
    <source>
        <dbReference type="SMART" id="SM00478"/>
    </source>
</evidence>
<evidence type="ECO:0000313" key="15">
    <source>
        <dbReference type="Proteomes" id="UP000177987"/>
    </source>
</evidence>
<feature type="domain" description="HhH-GPD" evidence="13">
    <location>
        <begin position="1"/>
        <end position="155"/>
    </location>
</feature>
<evidence type="ECO:0000256" key="10">
    <source>
        <dbReference type="ARBA" id="ARBA00023014"/>
    </source>
</evidence>
<evidence type="ECO:0000256" key="8">
    <source>
        <dbReference type="ARBA" id="ARBA00022801"/>
    </source>
</evidence>
<dbReference type="PANTHER" id="PTHR42944:SF1">
    <property type="entry name" value="ADENINE DNA GLYCOSYLASE"/>
    <property type="match status" value="1"/>
</dbReference>
<reference evidence="14 15" key="1">
    <citation type="journal article" date="2016" name="Nat. Commun.">
        <title>Thousands of microbial genomes shed light on interconnected biogeochemical processes in an aquifer system.</title>
        <authorList>
            <person name="Anantharaman K."/>
            <person name="Brown C.T."/>
            <person name="Hug L.A."/>
            <person name="Sharon I."/>
            <person name="Castelle C.J."/>
            <person name="Probst A.J."/>
            <person name="Thomas B.C."/>
            <person name="Singh A."/>
            <person name="Wilkins M.J."/>
            <person name="Karaoz U."/>
            <person name="Brodie E.L."/>
            <person name="Williams K.H."/>
            <person name="Hubbard S.S."/>
            <person name="Banfield J.F."/>
        </authorList>
    </citation>
    <scope>NUCLEOTIDE SEQUENCE [LARGE SCALE GENOMIC DNA]</scope>
</reference>
<evidence type="ECO:0000256" key="3">
    <source>
        <dbReference type="ARBA" id="ARBA00008343"/>
    </source>
</evidence>
<sequence>MLQQTQVSRVLEKYPEFLRAFPTIKALAEAPLTHVLAAWQGMGYNRRALAIKRLAEEVATKHKGKIPRSRAELEALPGIGSYTAGAVRAFAFNEPEVFIETNIRRVFIHHFFSSQLGHPMSKLVGDKEIMPLVEMTLDRTRPREWYWALMDYGSHLPKITKSNPNKKSKHYVQQKPFEGSHRQVRGKVLKFLTAKGKCTVASCAKELELNPEKTKGVLGELVHESFAILTGKTYAIRH</sequence>
<evidence type="ECO:0000256" key="2">
    <source>
        <dbReference type="ARBA" id="ARBA00001966"/>
    </source>
</evidence>
<dbReference type="InterPro" id="IPR003265">
    <property type="entry name" value="HhH-GPD_domain"/>
</dbReference>
<dbReference type="InterPro" id="IPR000445">
    <property type="entry name" value="HhH_motif"/>
</dbReference>
<evidence type="ECO:0000256" key="5">
    <source>
        <dbReference type="ARBA" id="ARBA00022023"/>
    </source>
</evidence>
<keyword evidence="9" id="KW-0408">Iron</keyword>
<dbReference type="GO" id="GO:0032357">
    <property type="term" value="F:oxidized purine DNA binding"/>
    <property type="evidence" value="ECO:0007669"/>
    <property type="project" value="TreeGrafter"/>
</dbReference>